<dbReference type="STRING" id="561184.SAMN05216376_11840"/>
<evidence type="ECO:0000313" key="1">
    <source>
        <dbReference type="EMBL" id="KHQ50547.1"/>
    </source>
</evidence>
<dbReference type="Proteomes" id="UP000030960">
    <property type="component" value="Unassembled WGS sequence"/>
</dbReference>
<proteinExistence type="predicted"/>
<reference evidence="1 2" key="1">
    <citation type="submission" date="2014-10" db="EMBL/GenBank/DDBJ databases">
        <title>Genome sequence of Ponticoccus sp. strain UMTAT08 isolated from clonal culture of toxic dinoflagellate Alexandrium tamiyavanichii.</title>
        <authorList>
            <person name="Gan H.Y."/>
            <person name="Muhd D.-D."/>
            <person name="Mohd Noor M.E."/>
            <person name="Yeong Y.S."/>
            <person name="Usup G."/>
        </authorList>
    </citation>
    <scope>NUCLEOTIDE SEQUENCE [LARGE SCALE GENOMIC DNA]</scope>
    <source>
        <strain evidence="1 2">UMTAT08</strain>
    </source>
</reference>
<comment type="caution">
    <text evidence="1">The sequence shown here is derived from an EMBL/GenBank/DDBJ whole genome shotgun (WGS) entry which is preliminary data.</text>
</comment>
<dbReference type="RefSeq" id="WP_043146011.1">
    <property type="nucleotide sequence ID" value="NZ_JSUQ01000025.1"/>
</dbReference>
<name>A0A0B3RRM0_9RHOB</name>
<keyword evidence="2" id="KW-1185">Reference proteome</keyword>
<dbReference type="AlphaFoldDB" id="A0A0B3RRM0"/>
<protein>
    <submittedName>
        <fullName evidence="1">Uncharacterized protein</fullName>
    </submittedName>
</protein>
<dbReference type="PATRIC" id="fig|1515334.3.peg.4944"/>
<gene>
    <name evidence="1" type="ORF">OA50_04915</name>
</gene>
<sequence length="126" mass="13974">MSVFTLTKTRFRDGLWEGLLVRQQQGAEQMPEIVASFEDRPIHGVTLTDTAEPGRWVVEVPVPVKALGDGVSTVLIRDAREECVLASFTLVAGEALAEDIRAEVSLLRAELDLLKRAFRKHCRDTG</sequence>
<evidence type="ECO:0000313" key="2">
    <source>
        <dbReference type="Proteomes" id="UP000030960"/>
    </source>
</evidence>
<accession>A0A0B3RRM0</accession>
<organism evidence="1 2">
    <name type="scientific">Mameliella alba</name>
    <dbReference type="NCBI Taxonomy" id="561184"/>
    <lineage>
        <taxon>Bacteria</taxon>
        <taxon>Pseudomonadati</taxon>
        <taxon>Pseudomonadota</taxon>
        <taxon>Alphaproteobacteria</taxon>
        <taxon>Rhodobacterales</taxon>
        <taxon>Roseobacteraceae</taxon>
        <taxon>Mameliella</taxon>
    </lineage>
</organism>
<dbReference type="EMBL" id="JSUQ01000025">
    <property type="protein sequence ID" value="KHQ50547.1"/>
    <property type="molecule type" value="Genomic_DNA"/>
</dbReference>
<dbReference type="OrthoDB" id="7772846at2"/>